<dbReference type="AlphaFoldDB" id="A0A1I0J7U2"/>
<organism evidence="2 3">
    <name type="scientific">Nonomuraea wenchangensis</name>
    <dbReference type="NCBI Taxonomy" id="568860"/>
    <lineage>
        <taxon>Bacteria</taxon>
        <taxon>Bacillati</taxon>
        <taxon>Actinomycetota</taxon>
        <taxon>Actinomycetes</taxon>
        <taxon>Streptosporangiales</taxon>
        <taxon>Streptosporangiaceae</taxon>
        <taxon>Nonomuraea</taxon>
    </lineage>
</organism>
<evidence type="ECO:0000313" key="2">
    <source>
        <dbReference type="EMBL" id="SEU05957.1"/>
    </source>
</evidence>
<dbReference type="Proteomes" id="UP000199361">
    <property type="component" value="Unassembled WGS sequence"/>
</dbReference>
<reference evidence="2 3" key="1">
    <citation type="submission" date="2016-10" db="EMBL/GenBank/DDBJ databases">
        <authorList>
            <person name="de Groot N.N."/>
        </authorList>
    </citation>
    <scope>NUCLEOTIDE SEQUENCE [LARGE SCALE GENOMIC DNA]</scope>
    <source>
        <strain evidence="2 3">CGMCC 4.5598</strain>
    </source>
</reference>
<dbReference type="EMBL" id="FOHX01000005">
    <property type="protein sequence ID" value="SEU05957.1"/>
    <property type="molecule type" value="Genomic_DNA"/>
</dbReference>
<name>A0A1I0J7U2_9ACTN</name>
<feature type="region of interest" description="Disordered" evidence="1">
    <location>
        <begin position="1"/>
        <end position="70"/>
    </location>
</feature>
<dbReference type="STRING" id="568860.SAMN05421811_105507"/>
<keyword evidence="3" id="KW-1185">Reference proteome</keyword>
<evidence type="ECO:0000313" key="3">
    <source>
        <dbReference type="Proteomes" id="UP000199361"/>
    </source>
</evidence>
<evidence type="ECO:0000256" key="1">
    <source>
        <dbReference type="SAM" id="MobiDB-lite"/>
    </source>
</evidence>
<accession>A0A1I0J7U2</accession>
<sequence>MSEKPVELPATVGGVDGESDVVAERSGCVTPHNRRPVSADMPQDLDPPHPYEEPEENEEDVTRPDIGPTG</sequence>
<dbReference type="OrthoDB" id="3544344at2"/>
<gene>
    <name evidence="2" type="ORF">SAMN05421811_105507</name>
</gene>
<dbReference type="RefSeq" id="WP_091082650.1">
    <property type="nucleotide sequence ID" value="NZ_FOHX01000005.1"/>
</dbReference>
<proteinExistence type="predicted"/>
<protein>
    <submittedName>
        <fullName evidence="2">Uncharacterized protein</fullName>
    </submittedName>
</protein>